<dbReference type="EMBL" id="QPKB01000005">
    <property type="protein sequence ID" value="RWR85883.1"/>
    <property type="molecule type" value="Genomic_DNA"/>
</dbReference>
<sequence>MEIRPKLYRRGFSEIFQRELGLSNPRSSYHRIGGSEALLKRVKFYGRLDGHDGCVNTVHFNPTGDILVSGSDDRQIIFWNWAAKSKILSYSSGHENNVFQARIMPFTDDRSIITSAADGQVRLGQILENGRVDTKSLAKHQGRVHKLAIEPGSPHIFYSCGEDGVVQHFDLRSHSATKLFSCSSLTETKHAGIRLNAIVIDPRNPNYFAVGGFDEYARIYDIRNYASNDSDQPVNTFSPDHLRSKGNVHITGLAYSHKSELLVTYNDELVYLFQKNMGNGPNAGAVSRDTLPEKDQPQAYSGHRNSQTVKGVSFFGPNDEYVVSGSDCGHIFIWKKKGGELLRIMVGDRRIVNCLEPHPYVPVLATSGIEKNVKLWAPIASDPIPLPDNVNEVIEANKQGREDRSRITLTPDVIMHVLRLQRRQTLAYIERRYSRADLESDDDEDEGEAFVLGFTEDGDASSEDGFTGNSRECNIS</sequence>
<dbReference type="InterPro" id="IPR045151">
    <property type="entry name" value="DCAF8"/>
</dbReference>
<dbReference type="PROSITE" id="PS50082">
    <property type="entry name" value="WD_REPEATS_2"/>
    <property type="match status" value="1"/>
</dbReference>
<evidence type="ECO:0000313" key="6">
    <source>
        <dbReference type="Proteomes" id="UP000283530"/>
    </source>
</evidence>
<name>A0A3S3N0B6_9MAGN</name>
<dbReference type="STRING" id="337451.A0A3S3N0B6"/>
<dbReference type="PROSITE" id="PS50294">
    <property type="entry name" value="WD_REPEATS_REGION"/>
    <property type="match status" value="1"/>
</dbReference>
<feature type="compositionally biased region" description="Acidic residues" evidence="4">
    <location>
        <begin position="439"/>
        <end position="448"/>
    </location>
</feature>
<comment type="caution">
    <text evidence="5">The sequence shown here is derived from an EMBL/GenBank/DDBJ whole genome shotgun (WGS) entry which is preliminary data.</text>
</comment>
<feature type="region of interest" description="Disordered" evidence="4">
    <location>
        <begin position="437"/>
        <end position="476"/>
    </location>
</feature>
<dbReference type="Gene3D" id="2.130.10.10">
    <property type="entry name" value="YVTN repeat-like/Quinoprotein amine dehydrogenase"/>
    <property type="match status" value="1"/>
</dbReference>
<dbReference type="PANTHER" id="PTHR15574">
    <property type="entry name" value="WD REPEAT DOMAIN-CONTAINING FAMILY"/>
    <property type="match status" value="1"/>
</dbReference>
<evidence type="ECO:0000256" key="3">
    <source>
        <dbReference type="PROSITE-ProRule" id="PRU00221"/>
    </source>
</evidence>
<accession>A0A3S3N0B6</accession>
<evidence type="ECO:0000256" key="2">
    <source>
        <dbReference type="ARBA" id="ARBA00022737"/>
    </source>
</evidence>
<dbReference type="InterPro" id="IPR036322">
    <property type="entry name" value="WD40_repeat_dom_sf"/>
</dbReference>
<gene>
    <name evidence="5" type="ORF">CKAN_01475900</name>
</gene>
<proteinExistence type="predicted"/>
<dbReference type="OrthoDB" id="4869960at2759"/>
<dbReference type="GO" id="GO:0080008">
    <property type="term" value="C:Cul4-RING E3 ubiquitin ligase complex"/>
    <property type="evidence" value="ECO:0007669"/>
    <property type="project" value="TreeGrafter"/>
</dbReference>
<keyword evidence="6" id="KW-1185">Reference proteome</keyword>
<protein>
    <submittedName>
        <fullName evidence="5">DDB1-and CUL4-associated factor 8-like protein isoform X1</fullName>
    </submittedName>
</protein>
<keyword evidence="2" id="KW-0677">Repeat</keyword>
<dbReference type="Proteomes" id="UP000283530">
    <property type="component" value="Unassembled WGS sequence"/>
</dbReference>
<organism evidence="5 6">
    <name type="scientific">Cinnamomum micranthum f. kanehirae</name>
    <dbReference type="NCBI Taxonomy" id="337451"/>
    <lineage>
        <taxon>Eukaryota</taxon>
        <taxon>Viridiplantae</taxon>
        <taxon>Streptophyta</taxon>
        <taxon>Embryophyta</taxon>
        <taxon>Tracheophyta</taxon>
        <taxon>Spermatophyta</taxon>
        <taxon>Magnoliopsida</taxon>
        <taxon>Magnoliidae</taxon>
        <taxon>Laurales</taxon>
        <taxon>Lauraceae</taxon>
        <taxon>Cinnamomum</taxon>
    </lineage>
</organism>
<keyword evidence="1 3" id="KW-0853">WD repeat</keyword>
<evidence type="ECO:0000256" key="4">
    <source>
        <dbReference type="SAM" id="MobiDB-lite"/>
    </source>
</evidence>
<feature type="compositionally biased region" description="Polar residues" evidence="4">
    <location>
        <begin position="467"/>
        <end position="476"/>
    </location>
</feature>
<dbReference type="SMART" id="SM00320">
    <property type="entry name" value="WD40"/>
    <property type="match status" value="7"/>
</dbReference>
<dbReference type="AlphaFoldDB" id="A0A3S3N0B6"/>
<dbReference type="Pfam" id="PF00400">
    <property type="entry name" value="WD40"/>
    <property type="match status" value="2"/>
</dbReference>
<evidence type="ECO:0000313" key="5">
    <source>
        <dbReference type="EMBL" id="RWR85883.1"/>
    </source>
</evidence>
<dbReference type="InterPro" id="IPR001680">
    <property type="entry name" value="WD40_rpt"/>
</dbReference>
<evidence type="ECO:0000256" key="1">
    <source>
        <dbReference type="ARBA" id="ARBA00022574"/>
    </source>
</evidence>
<dbReference type="GO" id="GO:0005737">
    <property type="term" value="C:cytoplasm"/>
    <property type="evidence" value="ECO:0007669"/>
    <property type="project" value="TreeGrafter"/>
</dbReference>
<dbReference type="InterPro" id="IPR015943">
    <property type="entry name" value="WD40/YVTN_repeat-like_dom_sf"/>
</dbReference>
<feature type="repeat" description="WD" evidence="3">
    <location>
        <begin position="48"/>
        <end position="89"/>
    </location>
</feature>
<dbReference type="PANTHER" id="PTHR15574:SF65">
    <property type="entry name" value="TRANSDUCIN_WD40 REPEAT-LIKE SUPERFAMILY PROTEIN"/>
    <property type="match status" value="1"/>
</dbReference>
<dbReference type="SUPFAM" id="SSF50978">
    <property type="entry name" value="WD40 repeat-like"/>
    <property type="match status" value="1"/>
</dbReference>
<reference evidence="5 6" key="1">
    <citation type="journal article" date="2019" name="Nat. Plants">
        <title>Stout camphor tree genome fills gaps in understanding of flowering plant genome evolution.</title>
        <authorList>
            <person name="Chaw S.M."/>
            <person name="Liu Y.C."/>
            <person name="Wu Y.W."/>
            <person name="Wang H.Y."/>
            <person name="Lin C.I."/>
            <person name="Wu C.S."/>
            <person name="Ke H.M."/>
            <person name="Chang L.Y."/>
            <person name="Hsu C.Y."/>
            <person name="Yang H.T."/>
            <person name="Sudianto E."/>
            <person name="Hsu M.H."/>
            <person name="Wu K.P."/>
            <person name="Wang L.N."/>
            <person name="Leebens-Mack J.H."/>
            <person name="Tsai I.J."/>
        </authorList>
    </citation>
    <scope>NUCLEOTIDE SEQUENCE [LARGE SCALE GENOMIC DNA]</scope>
    <source>
        <strain evidence="6">cv. Chaw 1501</strain>
        <tissue evidence="5">Young leaves</tissue>
    </source>
</reference>